<organism evidence="1 2">
    <name type="scientific">Candida orthopsilosis (strain 90-125)</name>
    <name type="common">Yeast</name>
    <dbReference type="NCBI Taxonomy" id="1136231"/>
    <lineage>
        <taxon>Eukaryota</taxon>
        <taxon>Fungi</taxon>
        <taxon>Dikarya</taxon>
        <taxon>Ascomycota</taxon>
        <taxon>Saccharomycotina</taxon>
        <taxon>Pichiomycetes</taxon>
        <taxon>Debaryomycetaceae</taxon>
        <taxon>Candida/Lodderomyces clade</taxon>
        <taxon>Candida</taxon>
    </lineage>
</organism>
<dbReference type="KEGG" id="cot:CORT_0A12680"/>
<dbReference type="OrthoDB" id="771136at2759"/>
<dbReference type="InterPro" id="IPR021109">
    <property type="entry name" value="Peptidase_aspartic_dom_sf"/>
</dbReference>
<evidence type="ECO:0000313" key="1">
    <source>
        <dbReference type="EMBL" id="CCG21652.1"/>
    </source>
</evidence>
<evidence type="ECO:0000313" key="2">
    <source>
        <dbReference type="Proteomes" id="UP000005018"/>
    </source>
</evidence>
<dbReference type="EMBL" id="HE681719">
    <property type="protein sequence ID" value="CCG21652.1"/>
    <property type="molecule type" value="Genomic_DNA"/>
</dbReference>
<dbReference type="HOGENOM" id="CLU_1320733_0_0_1"/>
<accession>H8WZ20</accession>
<sequence>MECSFNCVWYSFGIYEEPLTSIPLLSRPGTNSDFYAAMITVDRIKLGDIVISNQVSAYTIDSSADVFVSLTPALANLLAAIGTDKFDDDDEGYTCFNIKYFKGKTLTLDVQGLEFKIQLNDLNQDGKVVYGTTYVAIDQYSVDIGINVGAGTLSGFLLKEWHMVWDYDKHQMHFDKCKPKDIIEVPSGYELPAGTKDVPEPINTYTAV</sequence>
<dbReference type="RefSeq" id="XP_003867090.1">
    <property type="nucleotide sequence ID" value="XM_003867042.1"/>
</dbReference>
<dbReference type="Proteomes" id="UP000005018">
    <property type="component" value="Chromosome 1"/>
</dbReference>
<dbReference type="AlphaFoldDB" id="H8WZ20"/>
<dbReference type="SUPFAM" id="SSF50630">
    <property type="entry name" value="Acid proteases"/>
    <property type="match status" value="1"/>
</dbReference>
<protein>
    <submittedName>
        <fullName evidence="1">Sap30 protein</fullName>
    </submittedName>
</protein>
<gene>
    <name evidence="1" type="ORF">CORT_0A12680</name>
</gene>
<reference evidence="1 2" key="1">
    <citation type="journal article" date="2012" name="PLoS ONE">
        <title>Sequence and analysis of the genome of the pathogenic yeast Candida orthopsilosis.</title>
        <authorList>
            <person name="Riccombeni A."/>
            <person name="Vidanes G."/>
            <person name="Proux-Wera E."/>
            <person name="Wolfe K.H."/>
            <person name="Butler G."/>
        </authorList>
    </citation>
    <scope>NUCLEOTIDE SEQUENCE [LARGE SCALE GENOMIC DNA]</scope>
    <source>
        <strain evidence="1 2">Co 90-125</strain>
    </source>
</reference>
<proteinExistence type="predicted"/>
<dbReference type="Gene3D" id="2.40.70.10">
    <property type="entry name" value="Acid Proteases"/>
    <property type="match status" value="1"/>
</dbReference>
<name>H8WZ20_CANO9</name>
<dbReference type="GeneID" id="14537084"/>
<keyword evidence="2" id="KW-1185">Reference proteome</keyword>